<feature type="domain" description="RRM" evidence="2">
    <location>
        <begin position="1"/>
        <end position="61"/>
    </location>
</feature>
<organism evidence="3 4">
    <name type="scientific">Saguinus oedipus</name>
    <name type="common">Cotton-top tamarin</name>
    <name type="synonym">Oedipomidas oedipus</name>
    <dbReference type="NCBI Taxonomy" id="9490"/>
    <lineage>
        <taxon>Eukaryota</taxon>
        <taxon>Metazoa</taxon>
        <taxon>Chordata</taxon>
        <taxon>Craniata</taxon>
        <taxon>Vertebrata</taxon>
        <taxon>Euteleostomi</taxon>
        <taxon>Mammalia</taxon>
        <taxon>Eutheria</taxon>
        <taxon>Euarchontoglires</taxon>
        <taxon>Primates</taxon>
        <taxon>Haplorrhini</taxon>
        <taxon>Platyrrhini</taxon>
        <taxon>Cebidae</taxon>
        <taxon>Callitrichinae</taxon>
        <taxon>Saguinus</taxon>
    </lineage>
</organism>
<dbReference type="EMBL" id="JASSZA010000009">
    <property type="protein sequence ID" value="KAK2102675.1"/>
    <property type="molecule type" value="Genomic_DNA"/>
</dbReference>
<accession>A0ABQ9V0W6</accession>
<evidence type="ECO:0000259" key="2">
    <source>
        <dbReference type="PROSITE" id="PS50102"/>
    </source>
</evidence>
<sequence>MKEERFRQLFAAFGTLTDCSLKFTKDGKFRKFGFIGFKMEEEAQKALKHFNKSFIDTSRIT</sequence>
<dbReference type="Gene3D" id="3.30.70.330">
    <property type="match status" value="1"/>
</dbReference>
<dbReference type="InterPro" id="IPR035979">
    <property type="entry name" value="RBD_domain_sf"/>
</dbReference>
<dbReference type="InterPro" id="IPR000504">
    <property type="entry name" value="RRM_dom"/>
</dbReference>
<keyword evidence="4" id="KW-1185">Reference proteome</keyword>
<dbReference type="InterPro" id="IPR012677">
    <property type="entry name" value="Nucleotide-bd_a/b_plait_sf"/>
</dbReference>
<comment type="caution">
    <text evidence="3">The sequence shown here is derived from an EMBL/GenBank/DDBJ whole genome shotgun (WGS) entry which is preliminary data.</text>
</comment>
<proteinExistence type="predicted"/>
<name>A0ABQ9V0W6_SAGOE</name>
<dbReference type="PROSITE" id="PS50102">
    <property type="entry name" value="RRM"/>
    <property type="match status" value="1"/>
</dbReference>
<gene>
    <name evidence="3" type="primary">RBM19_1</name>
    <name evidence="3" type="ORF">P7K49_020342</name>
</gene>
<evidence type="ECO:0000313" key="4">
    <source>
        <dbReference type="Proteomes" id="UP001266305"/>
    </source>
</evidence>
<evidence type="ECO:0000256" key="1">
    <source>
        <dbReference type="PROSITE-ProRule" id="PRU00176"/>
    </source>
</evidence>
<feature type="non-terminal residue" evidence="3">
    <location>
        <position position="61"/>
    </location>
</feature>
<dbReference type="Proteomes" id="UP001266305">
    <property type="component" value="Unassembled WGS sequence"/>
</dbReference>
<evidence type="ECO:0000313" key="3">
    <source>
        <dbReference type="EMBL" id="KAK2102675.1"/>
    </source>
</evidence>
<reference evidence="3 4" key="1">
    <citation type="submission" date="2023-05" db="EMBL/GenBank/DDBJ databases">
        <title>B98-5 Cell Line De Novo Hybrid Assembly: An Optical Mapping Approach.</title>
        <authorList>
            <person name="Kananen K."/>
            <person name="Auerbach J.A."/>
            <person name="Kautto E."/>
            <person name="Blachly J.S."/>
        </authorList>
    </citation>
    <scope>NUCLEOTIDE SEQUENCE [LARGE SCALE GENOMIC DNA]</scope>
    <source>
        <strain evidence="3">B95-8</strain>
        <tissue evidence="3">Cell line</tissue>
    </source>
</reference>
<protein>
    <submittedName>
        <fullName evidence="3">RNA-binding protein 19</fullName>
    </submittedName>
</protein>
<keyword evidence="1" id="KW-0694">RNA-binding</keyword>
<dbReference type="SUPFAM" id="SSF54928">
    <property type="entry name" value="RNA-binding domain, RBD"/>
    <property type="match status" value="1"/>
</dbReference>
<dbReference type="Pfam" id="PF00076">
    <property type="entry name" value="RRM_1"/>
    <property type="match status" value="1"/>
</dbReference>